<keyword evidence="5 9" id="KW-0547">Nucleotide-binding</keyword>
<reference evidence="13 14" key="1">
    <citation type="submission" date="2016-10" db="EMBL/GenBank/DDBJ databases">
        <authorList>
            <person name="de Groot N.N."/>
        </authorList>
    </citation>
    <scope>NUCLEOTIDE SEQUENCE [LARGE SCALE GENOMIC DNA]</scope>
    <source>
        <strain evidence="13 14">DSM 43794</strain>
    </source>
</reference>
<evidence type="ECO:0000256" key="3">
    <source>
        <dbReference type="ARBA" id="ARBA00022692"/>
    </source>
</evidence>
<dbReference type="InterPro" id="IPR027417">
    <property type="entry name" value="P-loop_NTPase"/>
</dbReference>
<dbReference type="GO" id="GO:0003677">
    <property type="term" value="F:DNA binding"/>
    <property type="evidence" value="ECO:0007669"/>
    <property type="project" value="InterPro"/>
</dbReference>
<evidence type="ECO:0000256" key="9">
    <source>
        <dbReference type="PROSITE-ProRule" id="PRU00289"/>
    </source>
</evidence>
<feature type="domain" description="FtsK" evidence="12">
    <location>
        <begin position="831"/>
        <end position="1022"/>
    </location>
</feature>
<feature type="region of interest" description="Disordered" evidence="10">
    <location>
        <begin position="1"/>
        <end position="23"/>
    </location>
</feature>
<feature type="transmembrane region" description="Helical" evidence="11">
    <location>
        <begin position="41"/>
        <end position="61"/>
    </location>
</feature>
<gene>
    <name evidence="13" type="ORF">SAMN04489764_0650</name>
</gene>
<dbReference type="InterPro" id="IPR023836">
    <property type="entry name" value="EccCa-like_Actinobacteria"/>
</dbReference>
<dbReference type="InterPro" id="IPR003593">
    <property type="entry name" value="AAA+_ATPase"/>
</dbReference>
<evidence type="ECO:0000256" key="7">
    <source>
        <dbReference type="ARBA" id="ARBA00022989"/>
    </source>
</evidence>
<dbReference type="NCBIfam" id="TIGR03925">
    <property type="entry name" value="T7SS_EccC_b"/>
    <property type="match status" value="1"/>
</dbReference>
<keyword evidence="6 9" id="KW-0067">ATP-binding</keyword>
<evidence type="ECO:0000256" key="2">
    <source>
        <dbReference type="ARBA" id="ARBA00022475"/>
    </source>
</evidence>
<sequence>MSIVIVRRPERRPAPKPPRGEILLESPPEIPEVQPQGFMNVLTYLPMVAGGAAMALMFTTYGNSNPIMYVASGLFAFSMLGMTVGQLGRTTGERKNRLNGLRRDYFRYLSQVRKKVRKASRQQREALEWGNPPPDSLWWIAMGPRLWERRPRDDDFPTVRLGTGVQKLAIQLIPPDSKPVEDLDALSAGALRRFVRAHSTVSGLPVAVALHSFARIRISGDPQAVRDMVRAMIAQLAVFHSPDDVRIMVCAGKEWMPQWDWIKWLPHAQHPEETDAAGPVRLMSDNLAHLDRLLSDELKERARFKPGASADALPYHVLIVDGGHVPHESQLGTDAIEGVTVIDLSDATGPVPDAITLRLDVQPDGFHMVKIDYAGKRTLTRLGDPDRLDYLRAEGLARQLAPLRTSIASGGEAAQDALSVNTTLTDLLGVGDPLRLDPAITWQPRAGRNRLRVPIGLGADGRVVELDIKESAQGGMGPHGLVIGATGSGKSELLRTLVLGLAITHSPEILNFVLVDFKGGATFLGLEKLNHVSAIITNLEDELPLVDRMHDALHGEMIRRQELLRAAGNFASLRDYERAREQGADLRPLPTLFVVLDEFSELLSAKPEFIDLFVMIGRLGRSLGVHLLLASQRLEEGRLRGLDTHLSYRIGLRTFSAMESRVVLGVPDAYELPSAPGNGYLKFDTTGMTRFKAAYVSGPYQPDPLQATSQRGKRTVREVVDYVPDLVPVLEVEEPAPQADDPESTKEVALPEDKGGTPPSLLDIVVSRLAGKGPAAHQIWLPPLDAPPTLAHLLPPLSITPEYGLTTAGWAGRGSLHGVIGIIDRPFDQRRDPFWVDLSGSGGNFAIVGGTQSGKSTLLRTLISSMALLHTPREVQFYCLDFGGGSLASLEGLPHVGSVANRLDGERVRRTVAEISGILAARERDFAEHGIDSMATYRRRRAAGEIEGDGWGDIFLVVDGWLTVRQEFDALEPVITDIANRGLGYGIHVVASTNKWSEFRPSIRDLFGTKAELKLGDAYESEVNRKLALAVPEGVPGRGLTKDGYHFLSALPRIDRVQSSEDLQTGVRAMVDAIREAWQGPPAPPVRLLPAVLPADSLPRVEETGPSRIPIGIDEAALAPVMLDFDADPHFVVLGDTESGKSNLLRLISEGLVARRQPHEAMMIVLDYRRSLLDSAATEHRIGYAASSTAAQGLITDVRKALLKRLPPADLTPEQLRTRSWWQGPDVYVVVDDYDLVATSSNPLAPLAELLPQARDIGLHLVLARQMGGAGRAMYDPILQRLKDMATPAVLLSGSKDEGFLFGNVRPQPQPPGRGFHVDRKFGSRLIQTALLPSGEEG</sequence>
<keyword evidence="7 11" id="KW-1133">Transmembrane helix</keyword>
<keyword evidence="2" id="KW-1003">Cell membrane</keyword>
<dbReference type="GO" id="GO:0005886">
    <property type="term" value="C:plasma membrane"/>
    <property type="evidence" value="ECO:0007669"/>
    <property type="project" value="UniProtKB-SubCell"/>
</dbReference>
<dbReference type="InterPro" id="IPR050206">
    <property type="entry name" value="FtsK/SpoIIIE/SftA"/>
</dbReference>
<dbReference type="PANTHER" id="PTHR22683">
    <property type="entry name" value="SPORULATION PROTEIN RELATED"/>
    <property type="match status" value="1"/>
</dbReference>
<evidence type="ECO:0000256" key="6">
    <source>
        <dbReference type="ARBA" id="ARBA00022840"/>
    </source>
</evidence>
<evidence type="ECO:0000256" key="8">
    <source>
        <dbReference type="ARBA" id="ARBA00023136"/>
    </source>
</evidence>
<evidence type="ECO:0000259" key="12">
    <source>
        <dbReference type="PROSITE" id="PS50901"/>
    </source>
</evidence>
<proteinExistence type="predicted"/>
<evidence type="ECO:0000313" key="13">
    <source>
        <dbReference type="EMBL" id="SDQ43079.1"/>
    </source>
</evidence>
<evidence type="ECO:0000256" key="1">
    <source>
        <dbReference type="ARBA" id="ARBA00004651"/>
    </source>
</evidence>
<dbReference type="SUPFAM" id="SSF52540">
    <property type="entry name" value="P-loop containing nucleoside triphosphate hydrolases"/>
    <property type="match status" value="3"/>
</dbReference>
<dbReference type="NCBIfam" id="TIGR03924">
    <property type="entry name" value="T7SS_EccC_a"/>
    <property type="match status" value="1"/>
</dbReference>
<evidence type="ECO:0000256" key="10">
    <source>
        <dbReference type="SAM" id="MobiDB-lite"/>
    </source>
</evidence>
<dbReference type="InterPro" id="IPR023837">
    <property type="entry name" value="EccCb-like_Actinobacteria"/>
</dbReference>
<organism evidence="13 14">
    <name type="scientific">Thermostaphylospora chromogena</name>
    <dbReference type="NCBI Taxonomy" id="35622"/>
    <lineage>
        <taxon>Bacteria</taxon>
        <taxon>Bacillati</taxon>
        <taxon>Actinomycetota</taxon>
        <taxon>Actinomycetes</taxon>
        <taxon>Streptosporangiales</taxon>
        <taxon>Thermomonosporaceae</taxon>
        <taxon>Thermostaphylospora</taxon>
    </lineage>
</organism>
<feature type="transmembrane region" description="Helical" evidence="11">
    <location>
        <begin position="67"/>
        <end position="88"/>
    </location>
</feature>
<dbReference type="PANTHER" id="PTHR22683:SF1">
    <property type="entry name" value="TYPE VII SECRETION SYSTEM PROTEIN ESSC"/>
    <property type="match status" value="1"/>
</dbReference>
<dbReference type="Pfam" id="PF01580">
    <property type="entry name" value="FtsK_SpoIIIE"/>
    <property type="match status" value="3"/>
</dbReference>
<dbReference type="Proteomes" id="UP000217103">
    <property type="component" value="Unassembled WGS sequence"/>
</dbReference>
<feature type="domain" description="FtsK" evidence="12">
    <location>
        <begin position="461"/>
        <end position="661"/>
    </location>
</feature>
<name>A0A1H1ATT3_9ACTN</name>
<feature type="binding site" evidence="9">
    <location>
        <begin position="484"/>
        <end position="491"/>
    </location>
    <ligand>
        <name>ATP</name>
        <dbReference type="ChEBI" id="CHEBI:30616"/>
    </ligand>
</feature>
<dbReference type="InterPro" id="IPR002543">
    <property type="entry name" value="FtsK_dom"/>
</dbReference>
<dbReference type="GO" id="GO:0005524">
    <property type="term" value="F:ATP binding"/>
    <property type="evidence" value="ECO:0007669"/>
    <property type="project" value="UniProtKB-UniRule"/>
</dbReference>
<feature type="domain" description="FtsK" evidence="12">
    <location>
        <begin position="1118"/>
        <end position="1300"/>
    </location>
</feature>
<dbReference type="SMART" id="SM00382">
    <property type="entry name" value="AAA"/>
    <property type="match status" value="3"/>
</dbReference>
<keyword evidence="14" id="KW-1185">Reference proteome</keyword>
<evidence type="ECO:0000256" key="4">
    <source>
        <dbReference type="ARBA" id="ARBA00022737"/>
    </source>
</evidence>
<comment type="subcellular location">
    <subcellularLocation>
        <location evidence="1">Cell membrane</location>
        <topology evidence="1">Multi-pass membrane protein</topology>
    </subcellularLocation>
</comment>
<feature type="compositionally biased region" description="Basic and acidic residues" evidence="10">
    <location>
        <begin position="743"/>
        <end position="755"/>
    </location>
</feature>
<keyword evidence="4" id="KW-0677">Repeat</keyword>
<keyword evidence="3 11" id="KW-0812">Transmembrane</keyword>
<evidence type="ECO:0000256" key="5">
    <source>
        <dbReference type="ARBA" id="ARBA00022741"/>
    </source>
</evidence>
<dbReference type="STRING" id="35622.SAMN04489764_0650"/>
<feature type="region of interest" description="Disordered" evidence="10">
    <location>
        <begin position="731"/>
        <end position="757"/>
    </location>
</feature>
<dbReference type="EMBL" id="FNKK01000002">
    <property type="protein sequence ID" value="SDQ43079.1"/>
    <property type="molecule type" value="Genomic_DNA"/>
</dbReference>
<dbReference type="Gene3D" id="3.40.50.300">
    <property type="entry name" value="P-loop containing nucleotide triphosphate hydrolases"/>
    <property type="match status" value="4"/>
</dbReference>
<keyword evidence="8 11" id="KW-0472">Membrane</keyword>
<evidence type="ECO:0000256" key="11">
    <source>
        <dbReference type="SAM" id="Phobius"/>
    </source>
</evidence>
<accession>A0A1H1ATT3</accession>
<dbReference type="RefSeq" id="WP_093257611.1">
    <property type="nucleotide sequence ID" value="NZ_FNKK01000002.1"/>
</dbReference>
<protein>
    <submittedName>
        <fullName evidence="13">DNA segregation ATPase FtsK/SpoIIIE, S-DNA-T family</fullName>
    </submittedName>
</protein>
<dbReference type="PROSITE" id="PS50901">
    <property type="entry name" value="FTSK"/>
    <property type="match status" value="3"/>
</dbReference>
<feature type="binding site" evidence="9">
    <location>
        <begin position="849"/>
        <end position="856"/>
    </location>
    <ligand>
        <name>ATP</name>
        <dbReference type="ChEBI" id="CHEBI:30616"/>
    </ligand>
</feature>
<feature type="binding site" evidence="9">
    <location>
        <begin position="1135"/>
        <end position="1142"/>
    </location>
    <ligand>
        <name>ATP</name>
        <dbReference type="ChEBI" id="CHEBI:30616"/>
    </ligand>
</feature>
<evidence type="ECO:0000313" key="14">
    <source>
        <dbReference type="Proteomes" id="UP000217103"/>
    </source>
</evidence>
<dbReference type="OrthoDB" id="9807790at2"/>